<dbReference type="OrthoDB" id="10055769at2759"/>
<dbReference type="GO" id="GO:0003723">
    <property type="term" value="F:RNA binding"/>
    <property type="evidence" value="ECO:0007669"/>
    <property type="project" value="UniProtKB-KW"/>
</dbReference>
<evidence type="ECO:0000256" key="1">
    <source>
        <dbReference type="RuleBase" id="RU363098"/>
    </source>
</evidence>
<comment type="caution">
    <text evidence="4">The sequence shown here is derived from an EMBL/GenBank/DDBJ whole genome shotgun (WGS) entry which is preliminary data.</text>
</comment>
<keyword evidence="1" id="KW-0694">RNA-binding</keyword>
<dbReference type="EMBL" id="WIUZ02000001">
    <property type="protein sequence ID" value="KAF9792752.1"/>
    <property type="molecule type" value="Genomic_DNA"/>
</dbReference>
<comment type="similarity">
    <text evidence="1">Belongs to the RdRP family.</text>
</comment>
<dbReference type="GO" id="GO:0031380">
    <property type="term" value="C:nuclear RNA-directed RNA polymerase complex"/>
    <property type="evidence" value="ECO:0007669"/>
    <property type="project" value="TreeGrafter"/>
</dbReference>
<dbReference type="PANTHER" id="PTHR23079">
    <property type="entry name" value="RNA-DEPENDENT RNA POLYMERASE"/>
    <property type="match status" value="1"/>
</dbReference>
<comment type="catalytic activity">
    <reaction evidence="1">
        <text>RNA(n) + a ribonucleoside 5'-triphosphate = RNA(n+1) + diphosphate</text>
        <dbReference type="Rhea" id="RHEA:21248"/>
        <dbReference type="Rhea" id="RHEA-COMP:14527"/>
        <dbReference type="Rhea" id="RHEA-COMP:17342"/>
        <dbReference type="ChEBI" id="CHEBI:33019"/>
        <dbReference type="ChEBI" id="CHEBI:61557"/>
        <dbReference type="ChEBI" id="CHEBI:140395"/>
        <dbReference type="EC" id="2.7.7.48"/>
    </reaction>
</comment>
<feature type="region of interest" description="Disordered" evidence="2">
    <location>
        <begin position="973"/>
        <end position="1005"/>
    </location>
</feature>
<feature type="compositionally biased region" description="Low complexity" evidence="2">
    <location>
        <begin position="62"/>
        <end position="71"/>
    </location>
</feature>
<keyword evidence="1" id="KW-0696">RNA-directed RNA polymerase</keyword>
<dbReference type="InterPro" id="IPR057596">
    <property type="entry name" value="RDRP_core"/>
</dbReference>
<feature type="compositionally biased region" description="Low complexity" evidence="2">
    <location>
        <begin position="81"/>
        <end position="95"/>
    </location>
</feature>
<evidence type="ECO:0000313" key="4">
    <source>
        <dbReference type="EMBL" id="KAF9792752.1"/>
    </source>
</evidence>
<dbReference type="InterPro" id="IPR007855">
    <property type="entry name" value="RDRP"/>
</dbReference>
<keyword evidence="1" id="KW-0548">Nucleotidyltransferase</keyword>
<sequence length="1092" mass="121929">MSDLWGDDSGFWEDPVTLGAIDQLTIAELTKAAQAGQRGQPTAGGGPSSTNHTHDNERRSSGKAGSSSCSSVRTMTAAFYPPSRQSQSQAARQSPGTSMPSNGEFIISHHPPIQGELDRLDIPWGVQWELARGESCGHWTWDNVTAVDLRLLVGLNAEAAPKVANLIPRTQRLEPVDDIVWAEYDREQEAIVEGHESRRGLGVYGDWAPWHRGPSEDWYGGRISQCAHLSEVTGGFKICLDAPIYIKNPTRFARFLGSRRMIRLSIPASLKKNRLRTFLAQKFVLCGRVFVALRQRVSKSGKGGKVFLVEVNEDVDRHPKISEGDQSRLTFRGFVRWHNPIELNGNQPISKWITRFDLGLSPSVPVVEFDPSNVEFVCDTYPFGAERTDIRPREGELIADGCGFMNRKALDLIAQYCGQSELCCAVQGRLGGSKGVWLLHPDHQLPDDSPAKVWIRGSQKKITHDTSGHDGGMSRAYYIFDFVAPARLVFPSRLNKQTIVNLSSNGVPTSVFAELLEAAVQQDFEDLTIWEGEESMEFLLSNVMRIGGVSGTRAARKAGTMARIQGLRGREIEDVPLSQSSDIAFVETLDSDRSSDPQMPLAEKIYDMLTAGFHPLGSEELFEILKQFILKVIQDYVYDCKIPILQSCEAFIVPDPFGILEPDEIYFRAHQNIVEDTAGGVKSDTVTGPVLINRNPTMLPSDMQRVTAVDKYHDVYRQYRNVIVCSVKGEQSLASKLAGGDYDGDTAMLTWKPEIVLAFQQPELTSVPKDFISENFEREIERVDSFSTKISAMEESEAEREMRRIFVDSLLSEPLTGIYSNMHNASLYQRGYAHPETVRLAHMSNTCLDSSKTGLQVRDDVFKDDMRKYNKRLPESLSKEDDDSREGPQLTRQPGLGKFVLDALLDHGKKIWKDHKENLRLRTPSTSNDPDILRPYEEAMAAFTNPPYSEQLEILMKHVRKYRSEWSKLGRFSRAPASSNSKDRASAKEQHGSAVSEIKKGFAAGPPPESIPDLYSLPRGSRMVKEIKASYAYSLKEKFAVGVAFRDICALKASSSGDEYPVHGKFRDVTLVASSVARRYNAQKAARELESR</sequence>
<reference evidence="4" key="1">
    <citation type="journal article" date="2020" name="Nat. Commun.">
        <title>Large-scale genome sequencing of mycorrhizal fungi provides insights into the early evolution of symbiotic traits.</title>
        <authorList>
            <person name="Miyauchi S."/>
            <person name="Kiss E."/>
            <person name="Kuo A."/>
            <person name="Drula E."/>
            <person name="Kohler A."/>
            <person name="Sanchez-Garcia M."/>
            <person name="Morin E."/>
            <person name="Andreopoulos B."/>
            <person name="Barry K.W."/>
            <person name="Bonito G."/>
            <person name="Buee M."/>
            <person name="Carver A."/>
            <person name="Chen C."/>
            <person name="Cichocki N."/>
            <person name="Clum A."/>
            <person name="Culley D."/>
            <person name="Crous P.W."/>
            <person name="Fauchery L."/>
            <person name="Girlanda M."/>
            <person name="Hayes R.D."/>
            <person name="Keri Z."/>
            <person name="LaButti K."/>
            <person name="Lipzen A."/>
            <person name="Lombard V."/>
            <person name="Magnuson J."/>
            <person name="Maillard F."/>
            <person name="Murat C."/>
            <person name="Nolan M."/>
            <person name="Ohm R.A."/>
            <person name="Pangilinan J."/>
            <person name="Pereira M.F."/>
            <person name="Perotto S."/>
            <person name="Peter M."/>
            <person name="Pfister S."/>
            <person name="Riley R."/>
            <person name="Sitrit Y."/>
            <person name="Stielow J.B."/>
            <person name="Szollosi G."/>
            <person name="Zifcakova L."/>
            <person name="Stursova M."/>
            <person name="Spatafora J.W."/>
            <person name="Tedersoo L."/>
            <person name="Vaario L.M."/>
            <person name="Yamada A."/>
            <person name="Yan M."/>
            <person name="Wang P."/>
            <person name="Xu J."/>
            <person name="Bruns T."/>
            <person name="Baldrian P."/>
            <person name="Vilgalys R."/>
            <person name="Dunand C."/>
            <person name="Henrissat B."/>
            <person name="Grigoriev I.V."/>
            <person name="Hibbett D."/>
            <person name="Nagy L.G."/>
            <person name="Martin F.M."/>
        </authorList>
    </citation>
    <scope>NUCLEOTIDE SEQUENCE</scope>
    <source>
        <strain evidence="4">UH-Tt-Lm1</strain>
    </source>
</reference>
<dbReference type="EC" id="2.7.7.48" evidence="1"/>
<feature type="region of interest" description="Disordered" evidence="2">
    <location>
        <begin position="872"/>
        <end position="893"/>
    </location>
</feature>
<gene>
    <name evidence="4" type="ORF">BJ322DRAFT_1103223</name>
</gene>
<dbReference type="Pfam" id="PF05183">
    <property type="entry name" value="RdRP"/>
    <property type="match status" value="1"/>
</dbReference>
<protein>
    <recommendedName>
        <fullName evidence="1">RNA-dependent RNA polymerase</fullName>
        <ecNumber evidence="1">2.7.7.48</ecNumber>
    </recommendedName>
</protein>
<dbReference type="GO" id="GO:0030422">
    <property type="term" value="P:siRNA processing"/>
    <property type="evidence" value="ECO:0007669"/>
    <property type="project" value="TreeGrafter"/>
</dbReference>
<proteinExistence type="inferred from homology"/>
<reference evidence="4" key="2">
    <citation type="submission" date="2020-11" db="EMBL/GenBank/DDBJ databases">
        <authorList>
            <consortium name="DOE Joint Genome Institute"/>
            <person name="Kuo A."/>
            <person name="Miyauchi S."/>
            <person name="Kiss E."/>
            <person name="Drula E."/>
            <person name="Kohler A."/>
            <person name="Sanchez-Garcia M."/>
            <person name="Andreopoulos B."/>
            <person name="Barry K.W."/>
            <person name="Bonito G."/>
            <person name="Buee M."/>
            <person name="Carver A."/>
            <person name="Chen C."/>
            <person name="Cichocki N."/>
            <person name="Clum A."/>
            <person name="Culley D."/>
            <person name="Crous P.W."/>
            <person name="Fauchery L."/>
            <person name="Girlanda M."/>
            <person name="Hayes R."/>
            <person name="Keri Z."/>
            <person name="Labutti K."/>
            <person name="Lipzen A."/>
            <person name="Lombard V."/>
            <person name="Magnuson J."/>
            <person name="Maillard F."/>
            <person name="Morin E."/>
            <person name="Murat C."/>
            <person name="Nolan M."/>
            <person name="Ohm R."/>
            <person name="Pangilinan J."/>
            <person name="Pereira M."/>
            <person name="Perotto S."/>
            <person name="Peter M."/>
            <person name="Riley R."/>
            <person name="Sitrit Y."/>
            <person name="Stielow B."/>
            <person name="Szollosi G."/>
            <person name="Zifcakova L."/>
            <person name="Stursova M."/>
            <person name="Spatafora J.W."/>
            <person name="Tedersoo L."/>
            <person name="Vaario L.-M."/>
            <person name="Yamada A."/>
            <person name="Yan M."/>
            <person name="Wang P."/>
            <person name="Xu J."/>
            <person name="Bruns T."/>
            <person name="Baldrian P."/>
            <person name="Vilgalys R."/>
            <person name="Henrissat B."/>
            <person name="Grigoriev I.V."/>
            <person name="Hibbett D."/>
            <person name="Nagy L.G."/>
            <person name="Martin F.M."/>
        </authorList>
    </citation>
    <scope>NUCLEOTIDE SEQUENCE</scope>
    <source>
        <strain evidence="4">UH-Tt-Lm1</strain>
    </source>
</reference>
<feature type="compositionally biased region" description="Basic and acidic residues" evidence="2">
    <location>
        <begin position="981"/>
        <end position="991"/>
    </location>
</feature>
<keyword evidence="1" id="KW-0808">Transferase</keyword>
<dbReference type="PANTHER" id="PTHR23079:SF14">
    <property type="entry name" value="RNA-DEPENDENT RNA POLYMERASE"/>
    <property type="match status" value="1"/>
</dbReference>
<evidence type="ECO:0000259" key="3">
    <source>
        <dbReference type="Pfam" id="PF05183"/>
    </source>
</evidence>
<evidence type="ECO:0000313" key="5">
    <source>
        <dbReference type="Proteomes" id="UP000736335"/>
    </source>
</evidence>
<feature type="domain" description="RDRP core" evidence="3">
    <location>
        <begin position="244"/>
        <end position="870"/>
    </location>
</feature>
<accession>A0A9P6LCH6</accession>
<feature type="region of interest" description="Disordered" evidence="2">
    <location>
        <begin position="32"/>
        <end position="108"/>
    </location>
</feature>
<name>A0A9P6LCH6_9AGAM</name>
<dbReference type="Proteomes" id="UP000736335">
    <property type="component" value="Unassembled WGS sequence"/>
</dbReference>
<dbReference type="AlphaFoldDB" id="A0A9P6LCH6"/>
<evidence type="ECO:0000256" key="2">
    <source>
        <dbReference type="SAM" id="MobiDB-lite"/>
    </source>
</evidence>
<organism evidence="4 5">
    <name type="scientific">Thelephora terrestris</name>
    <dbReference type="NCBI Taxonomy" id="56493"/>
    <lineage>
        <taxon>Eukaryota</taxon>
        <taxon>Fungi</taxon>
        <taxon>Dikarya</taxon>
        <taxon>Basidiomycota</taxon>
        <taxon>Agaricomycotina</taxon>
        <taxon>Agaricomycetes</taxon>
        <taxon>Thelephorales</taxon>
        <taxon>Thelephoraceae</taxon>
        <taxon>Thelephora</taxon>
    </lineage>
</organism>
<keyword evidence="5" id="KW-1185">Reference proteome</keyword>
<dbReference type="GO" id="GO:0003968">
    <property type="term" value="F:RNA-directed RNA polymerase activity"/>
    <property type="evidence" value="ECO:0007669"/>
    <property type="project" value="UniProtKB-KW"/>
</dbReference>